<dbReference type="EMBL" id="MNCJ02000316">
    <property type="protein sequence ID" value="KAF5820589.1"/>
    <property type="molecule type" value="Genomic_DNA"/>
</dbReference>
<feature type="compositionally biased region" description="Low complexity" evidence="1">
    <location>
        <begin position="514"/>
        <end position="527"/>
    </location>
</feature>
<accession>A0A251VL89</accession>
<dbReference type="AlphaFoldDB" id="A0A251VL89"/>
<dbReference type="EMBL" id="CM007890">
    <property type="protein sequence ID" value="OTG36375.1"/>
    <property type="molecule type" value="Genomic_DNA"/>
</dbReference>
<evidence type="ECO:0000259" key="2">
    <source>
        <dbReference type="Pfam" id="PF14309"/>
    </source>
</evidence>
<evidence type="ECO:0000313" key="4">
    <source>
        <dbReference type="EMBL" id="KAF5820589.1"/>
    </source>
</evidence>
<dbReference type="InterPro" id="IPR032795">
    <property type="entry name" value="DUF3741-assoc"/>
</dbReference>
<sequence length="796" mass="90107">MMTGLIQDQNLEKQIEKQIGCMSGFLHIFDRQQILTGKRIYSTKRLPSSTGADASPESVKSVKSVKFVHSNAIRETEKPVVKAEPDVTVPESPDRFQRSPAANSNVFPATTPPRSPLPLPIFEMKEGSMKNSWKFCKEMPRLSLDSRATVDSKGSLCAKEIQRTNDESYDKQRRSPSVIARLMGLDQLPSSSSDSVSSPETVKKPELRRSASESRVSRDLFHSRFIECNNSQVKQQLNQSDETNLNSIIRESAITANTNGNGNGNINRNVQSGRVMESMKYSRNQKNEAPKASQWRSPQQRRSFFDTADVFPEPKQTNVPVYVDSEKSLKLRGIDEQAKDLETLKHILEALQFKGLLHCNRPLTRDSQRNFVYDPSFLSDEVNTGHMKPWRSPGPNRRYSSEISPSASPRKDRGVVDRSGRSPVRARNSPNSKSGNTIVKRKLLTIETERRIHESSDSRRNSPINSPKLTPKRSGNRSDHYSVTNHSPRSNRSTETVYSKHKVVRNLLIEDESSSFSESSGSTTSQSDLERSKLEENREGKSLLARCDKLLHSIAEMNSITESHTSFNSVIPSPVSVLDSAFDKDESSSPSPVMKRSIDFKDLTVDLEEDIWRSVISPASSTKDDEFLFIADDSDFTYISEILRALKYVSDDSSVFYFLEKQQKARNSLENDTTRCSKLRRKLVFDAVNEIIDRNRELPPWKLTESNDSVNQICLEFQKIREPETAENLLDLICTLLKKDLAGNNVWSDQPVEVSEAVLYIERLIFKDLVSETIRDLAEFAGKTSMVFAPRRKLVF</sequence>
<feature type="domain" description="DUF3741" evidence="3">
    <location>
        <begin position="168"/>
        <end position="193"/>
    </location>
</feature>
<dbReference type="PANTHER" id="PTHR31680:SF12">
    <property type="entry name" value="OS11G0587300 PROTEIN"/>
    <property type="match status" value="1"/>
</dbReference>
<feature type="compositionally biased region" description="Polar residues" evidence="1">
    <location>
        <begin position="428"/>
        <end position="437"/>
    </location>
</feature>
<feature type="compositionally biased region" description="Basic and acidic residues" evidence="1">
    <location>
        <begin position="409"/>
        <end position="420"/>
    </location>
</feature>
<protein>
    <submittedName>
        <fullName evidence="5">Putative DUF3741-associated sequence motif protein</fullName>
    </submittedName>
</protein>
<name>A0A251VL89_HELAN</name>
<evidence type="ECO:0000313" key="5">
    <source>
        <dbReference type="EMBL" id="OTG36375.1"/>
    </source>
</evidence>
<evidence type="ECO:0000256" key="1">
    <source>
        <dbReference type="SAM" id="MobiDB-lite"/>
    </source>
</evidence>
<gene>
    <name evidence="5" type="ORF">HannXRQ_Chr01g0006931</name>
    <name evidence="4" type="ORF">HanXRQr2_Chr01g0003891</name>
</gene>
<feature type="compositionally biased region" description="Basic and acidic residues" evidence="1">
    <location>
        <begin position="447"/>
        <end position="460"/>
    </location>
</feature>
<dbReference type="GO" id="GO:0051513">
    <property type="term" value="P:regulation of monopolar cell growth"/>
    <property type="evidence" value="ECO:0007669"/>
    <property type="project" value="InterPro"/>
</dbReference>
<evidence type="ECO:0000313" key="6">
    <source>
        <dbReference type="Proteomes" id="UP000215914"/>
    </source>
</evidence>
<feature type="compositionally biased region" description="Basic and acidic residues" evidence="1">
    <location>
        <begin position="528"/>
        <end position="538"/>
    </location>
</feature>
<reference evidence="4" key="3">
    <citation type="submission" date="2020-06" db="EMBL/GenBank/DDBJ databases">
        <title>Helianthus annuus Genome sequencing and assembly Release 2.</title>
        <authorList>
            <person name="Gouzy J."/>
            <person name="Langlade N."/>
            <person name="Munos S."/>
        </authorList>
    </citation>
    <scope>NUCLEOTIDE SEQUENCE</scope>
    <source>
        <tissue evidence="4">Leaves</tissue>
    </source>
</reference>
<feature type="region of interest" description="Disordered" evidence="1">
    <location>
        <begin position="279"/>
        <end position="300"/>
    </location>
</feature>
<dbReference type="Pfam" id="PF14383">
    <property type="entry name" value="VARLMGL"/>
    <property type="match status" value="1"/>
</dbReference>
<dbReference type="FunCoup" id="A0A251VL89">
    <property type="interactions" value="648"/>
</dbReference>
<dbReference type="PANTHER" id="PTHR31680">
    <property type="entry name" value="LONGIFOLIA PROTEIN"/>
    <property type="match status" value="1"/>
</dbReference>
<feature type="region of interest" description="Disordered" evidence="1">
    <location>
        <begin position="186"/>
        <end position="215"/>
    </location>
</feature>
<feature type="region of interest" description="Disordered" evidence="1">
    <location>
        <begin position="382"/>
        <end position="499"/>
    </location>
</feature>
<reference evidence="4 6" key="1">
    <citation type="journal article" date="2017" name="Nature">
        <title>The sunflower genome provides insights into oil metabolism, flowering and Asterid evolution.</title>
        <authorList>
            <person name="Badouin H."/>
            <person name="Gouzy J."/>
            <person name="Grassa C.J."/>
            <person name="Murat F."/>
            <person name="Staton S.E."/>
            <person name="Cottret L."/>
            <person name="Lelandais-Briere C."/>
            <person name="Owens G.L."/>
            <person name="Carrere S."/>
            <person name="Mayjonade B."/>
            <person name="Legrand L."/>
            <person name="Gill N."/>
            <person name="Kane N.C."/>
            <person name="Bowers J.E."/>
            <person name="Hubner S."/>
            <person name="Bellec A."/>
            <person name="Berard A."/>
            <person name="Berges H."/>
            <person name="Blanchet N."/>
            <person name="Boniface M.C."/>
            <person name="Brunel D."/>
            <person name="Catrice O."/>
            <person name="Chaidir N."/>
            <person name="Claudel C."/>
            <person name="Donnadieu C."/>
            <person name="Faraut T."/>
            <person name="Fievet G."/>
            <person name="Helmstetter N."/>
            <person name="King M."/>
            <person name="Knapp S.J."/>
            <person name="Lai Z."/>
            <person name="Le Paslier M.C."/>
            <person name="Lippi Y."/>
            <person name="Lorenzon L."/>
            <person name="Mandel J.R."/>
            <person name="Marage G."/>
            <person name="Marchand G."/>
            <person name="Marquand E."/>
            <person name="Bret-Mestries E."/>
            <person name="Morien E."/>
            <person name="Nambeesan S."/>
            <person name="Nguyen T."/>
            <person name="Pegot-Espagnet P."/>
            <person name="Pouilly N."/>
            <person name="Raftis F."/>
            <person name="Sallet E."/>
            <person name="Schiex T."/>
            <person name="Thomas J."/>
            <person name="Vandecasteele C."/>
            <person name="Vares D."/>
            <person name="Vear F."/>
            <person name="Vautrin S."/>
            <person name="Crespi M."/>
            <person name="Mangin B."/>
            <person name="Burke J.M."/>
            <person name="Salse J."/>
            <person name="Munos S."/>
            <person name="Vincourt P."/>
            <person name="Rieseberg L.H."/>
            <person name="Langlade N.B."/>
        </authorList>
    </citation>
    <scope>NUCLEOTIDE SEQUENCE [LARGE SCALE GENOMIC DNA]</scope>
    <source>
        <strain evidence="6">cv. SF193</strain>
        <tissue evidence="4">Leaves</tissue>
    </source>
</reference>
<feature type="region of interest" description="Disordered" evidence="1">
    <location>
        <begin position="512"/>
        <end position="538"/>
    </location>
</feature>
<dbReference type="Pfam" id="PF14309">
    <property type="entry name" value="DUF4378"/>
    <property type="match status" value="1"/>
</dbReference>
<evidence type="ECO:0000259" key="3">
    <source>
        <dbReference type="Pfam" id="PF14383"/>
    </source>
</evidence>
<reference evidence="5" key="2">
    <citation type="submission" date="2017-02" db="EMBL/GenBank/DDBJ databases">
        <title>Sunflower complete genome.</title>
        <authorList>
            <person name="Langlade N."/>
            <person name="Munos S."/>
        </authorList>
    </citation>
    <scope>NUCLEOTIDE SEQUENCE [LARGE SCALE GENOMIC DNA]</scope>
    <source>
        <tissue evidence="5">Leaves</tissue>
    </source>
</reference>
<feature type="region of interest" description="Disordered" evidence="1">
    <location>
        <begin position="84"/>
        <end position="112"/>
    </location>
</feature>
<organism evidence="5 6">
    <name type="scientific">Helianthus annuus</name>
    <name type="common">Common sunflower</name>
    <dbReference type="NCBI Taxonomy" id="4232"/>
    <lineage>
        <taxon>Eukaryota</taxon>
        <taxon>Viridiplantae</taxon>
        <taxon>Streptophyta</taxon>
        <taxon>Embryophyta</taxon>
        <taxon>Tracheophyta</taxon>
        <taxon>Spermatophyta</taxon>
        <taxon>Magnoliopsida</taxon>
        <taxon>eudicotyledons</taxon>
        <taxon>Gunneridae</taxon>
        <taxon>Pentapetalae</taxon>
        <taxon>asterids</taxon>
        <taxon>campanulids</taxon>
        <taxon>Asterales</taxon>
        <taxon>Asteraceae</taxon>
        <taxon>Asteroideae</taxon>
        <taxon>Heliantheae alliance</taxon>
        <taxon>Heliantheae</taxon>
        <taxon>Helianthus</taxon>
    </lineage>
</organism>
<dbReference type="InParanoid" id="A0A251VL89"/>
<dbReference type="Gramene" id="mRNA:HanXRQr2_Chr01g0003891">
    <property type="protein sequence ID" value="mRNA:HanXRQr2_Chr01g0003891"/>
    <property type="gene ID" value="HanXRQr2_Chr01g0003891"/>
</dbReference>
<dbReference type="OMA" id="HGEIALY"/>
<dbReference type="OrthoDB" id="1929599at2759"/>
<feature type="domain" description="DUF4378" evidence="2">
    <location>
        <begin position="635"/>
        <end position="772"/>
    </location>
</feature>
<dbReference type="InterPro" id="IPR025486">
    <property type="entry name" value="DUF4378"/>
</dbReference>
<dbReference type="Proteomes" id="UP000215914">
    <property type="component" value="Chromosome 1"/>
</dbReference>
<proteinExistence type="predicted"/>
<dbReference type="InterPro" id="IPR033334">
    <property type="entry name" value="LNG1/2"/>
</dbReference>
<feature type="compositionally biased region" description="Polar residues" evidence="1">
    <location>
        <begin position="481"/>
        <end position="497"/>
    </location>
</feature>
<dbReference type="STRING" id="4232.A0A251VL89"/>
<keyword evidence="6" id="KW-1185">Reference proteome</keyword>
<feature type="compositionally biased region" description="Basic and acidic residues" evidence="1">
    <location>
        <begin position="201"/>
        <end position="215"/>
    </location>
</feature>